<sequence length="87" mass="9723">MMATERDAPRKLRLTVELEIPRGTPANVRTNRRMAAVDAMRTAVTAIAARELPPTTTVSFRHEWMYAWHDETTEPVTLGPPVAPEAP</sequence>
<proteinExistence type="predicted"/>
<gene>
    <name evidence="1" type="ORF">C1J00_10075</name>
</gene>
<name>A0A2N8TTP0_9ACTN</name>
<evidence type="ECO:0000313" key="2">
    <source>
        <dbReference type="Proteomes" id="UP000235943"/>
    </source>
</evidence>
<comment type="caution">
    <text evidence="1">The sequence shown here is derived from an EMBL/GenBank/DDBJ whole genome shotgun (WGS) entry which is preliminary data.</text>
</comment>
<evidence type="ECO:0000313" key="1">
    <source>
        <dbReference type="EMBL" id="PNG22353.1"/>
    </source>
</evidence>
<organism evidence="1 2">
    <name type="scientific">Streptomyces cahuitamycinicus</name>
    <dbReference type="NCBI Taxonomy" id="2070367"/>
    <lineage>
        <taxon>Bacteria</taxon>
        <taxon>Bacillati</taxon>
        <taxon>Actinomycetota</taxon>
        <taxon>Actinomycetes</taxon>
        <taxon>Kitasatosporales</taxon>
        <taxon>Streptomycetaceae</taxon>
        <taxon>Streptomyces</taxon>
    </lineage>
</organism>
<dbReference type="Proteomes" id="UP000235943">
    <property type="component" value="Unassembled WGS sequence"/>
</dbReference>
<dbReference type="AlphaFoldDB" id="A0A2N8TTP0"/>
<accession>A0A2N8TTP0</accession>
<dbReference type="EMBL" id="POUC01000051">
    <property type="protein sequence ID" value="PNG22353.1"/>
    <property type="molecule type" value="Genomic_DNA"/>
</dbReference>
<reference evidence="1 2" key="1">
    <citation type="submission" date="2018-01" db="EMBL/GenBank/DDBJ databases">
        <title>Draft genome sequence of Streptomyces sp. 13K301.</title>
        <authorList>
            <person name="Sahin N."/>
            <person name="Saygin H."/>
            <person name="Ay H."/>
        </authorList>
    </citation>
    <scope>NUCLEOTIDE SEQUENCE [LARGE SCALE GENOMIC DNA]</scope>
    <source>
        <strain evidence="1 2">13K301</strain>
    </source>
</reference>
<protein>
    <submittedName>
        <fullName evidence="1">Uncharacterized protein</fullName>
    </submittedName>
</protein>
<keyword evidence="2" id="KW-1185">Reference proteome</keyword>